<dbReference type="AlphaFoldDB" id="A0A4P6XIB8"/>
<evidence type="ECO:0000256" key="2">
    <source>
        <dbReference type="ARBA" id="ARBA00022670"/>
    </source>
</evidence>
<evidence type="ECO:0000313" key="5">
    <source>
        <dbReference type="EMBL" id="QBM85558.1"/>
    </source>
</evidence>
<reference evidence="6" key="1">
    <citation type="submission" date="2019-03" db="EMBL/GenBank/DDBJ databases">
        <title>Snf2 controls pulcherriminic acid biosynthesis and connects pigmentation and antifungal activity of the yeast Metschnikowia pulcherrima.</title>
        <authorList>
            <person name="Gore-Lloyd D."/>
            <person name="Sumann I."/>
            <person name="Brachmann A.O."/>
            <person name="Schneeberger K."/>
            <person name="Ortiz-Merino R.A."/>
            <person name="Moreno-Beltran M."/>
            <person name="Schlaefli M."/>
            <person name="Kirner P."/>
            <person name="Santos Kron A."/>
            <person name="Wolfe K.H."/>
            <person name="Piel J."/>
            <person name="Ahrens C.H."/>
            <person name="Henk D."/>
            <person name="Freimoser F.M."/>
        </authorList>
    </citation>
    <scope>NUCLEOTIDE SEQUENCE [LARGE SCALE GENOMIC DNA]</scope>
    <source>
        <strain evidence="6">APC 1.2</strain>
    </source>
</reference>
<evidence type="ECO:0000256" key="1">
    <source>
        <dbReference type="ARBA" id="ARBA00008140"/>
    </source>
</evidence>
<dbReference type="GO" id="GO:0006508">
    <property type="term" value="P:proteolysis"/>
    <property type="evidence" value="ECO:0007669"/>
    <property type="project" value="UniProtKB-KW"/>
</dbReference>
<dbReference type="SMART" id="SM01179">
    <property type="entry name" value="DUF862"/>
    <property type="match status" value="1"/>
</dbReference>
<keyword evidence="3" id="KW-0378">Hydrolase</keyword>
<dbReference type="STRING" id="2163413.A0A4P6XIB8"/>
<keyword evidence="2" id="KW-0645">Protease</keyword>
<dbReference type="GO" id="GO:0008233">
    <property type="term" value="F:peptidase activity"/>
    <property type="evidence" value="ECO:0007669"/>
    <property type="project" value="UniProtKB-KW"/>
</dbReference>
<dbReference type="GO" id="GO:0070646">
    <property type="term" value="P:protein modification by small protein removal"/>
    <property type="evidence" value="ECO:0007669"/>
    <property type="project" value="TreeGrafter"/>
</dbReference>
<comment type="similarity">
    <text evidence="1">Belongs to the DeSI family.</text>
</comment>
<evidence type="ECO:0000313" key="6">
    <source>
        <dbReference type="Proteomes" id="UP000292447"/>
    </source>
</evidence>
<proteinExistence type="inferred from homology"/>
<sequence length="164" mass="18157">MDDEFPVKVYVYDLSQGLASVYSPMILGTKIDAIYHTSTVVYGQEYYIDQGIKVCAKPGTTKYGTPIEVLDMANTLIDQDTFSDFVQELMEHDEGKYHASAYDLFDNNCNHFTDVLVEFLVGRNLEDRILNLPQQVLAGPNGQLLRQMLGGGAGGDAGNARFGF</sequence>
<feature type="domain" description="PPPDE" evidence="4">
    <location>
        <begin position="5"/>
        <end position="150"/>
    </location>
</feature>
<evidence type="ECO:0000259" key="4">
    <source>
        <dbReference type="PROSITE" id="PS51858"/>
    </source>
</evidence>
<dbReference type="Pfam" id="PF05903">
    <property type="entry name" value="Peptidase_C97"/>
    <property type="match status" value="1"/>
</dbReference>
<dbReference type="EMBL" id="CP034456">
    <property type="protein sequence ID" value="QBM85558.1"/>
    <property type="molecule type" value="Genomic_DNA"/>
</dbReference>
<gene>
    <name evidence="5" type="primary">MPUL0A01800</name>
    <name evidence="5" type="ORF">METSCH_A01800</name>
</gene>
<dbReference type="InterPro" id="IPR042266">
    <property type="entry name" value="PPPDE_sf"/>
</dbReference>
<dbReference type="Gene3D" id="3.90.1720.30">
    <property type="entry name" value="PPPDE domains"/>
    <property type="match status" value="1"/>
</dbReference>
<dbReference type="InterPro" id="IPR008580">
    <property type="entry name" value="PPPDE_dom"/>
</dbReference>
<organism evidence="5 6">
    <name type="scientific">Metschnikowia aff. pulcherrima</name>
    <dbReference type="NCBI Taxonomy" id="2163413"/>
    <lineage>
        <taxon>Eukaryota</taxon>
        <taxon>Fungi</taxon>
        <taxon>Dikarya</taxon>
        <taxon>Ascomycota</taxon>
        <taxon>Saccharomycotina</taxon>
        <taxon>Pichiomycetes</taxon>
        <taxon>Metschnikowiaceae</taxon>
        <taxon>Metschnikowia</taxon>
    </lineage>
</organism>
<keyword evidence="6" id="KW-1185">Reference proteome</keyword>
<dbReference type="Proteomes" id="UP000292447">
    <property type="component" value="Chromosome I"/>
</dbReference>
<evidence type="ECO:0000256" key="3">
    <source>
        <dbReference type="ARBA" id="ARBA00022801"/>
    </source>
</evidence>
<dbReference type="PROSITE" id="PS51858">
    <property type="entry name" value="PPPDE"/>
    <property type="match status" value="1"/>
</dbReference>
<dbReference type="PANTHER" id="PTHR12378:SF7">
    <property type="entry name" value="DESUMOYLATING ISOPEPTIDASE 1"/>
    <property type="match status" value="1"/>
</dbReference>
<name>A0A4P6XIB8_9ASCO</name>
<accession>A0A4P6XIB8</accession>
<dbReference type="PANTHER" id="PTHR12378">
    <property type="entry name" value="DESUMOYLATING ISOPEPTIDASE"/>
    <property type="match status" value="1"/>
</dbReference>
<protein>
    <submittedName>
        <fullName evidence="5">PPPDE putative peptidase domain-containing protein</fullName>
    </submittedName>
</protein>